<evidence type="ECO:0000313" key="2">
    <source>
        <dbReference type="Proteomes" id="UP000007490"/>
    </source>
</evidence>
<proteinExistence type="predicted"/>
<reference evidence="1 2" key="2">
    <citation type="journal article" date="2014" name="Int. J. Syst. Evol. Microbiol.">
        <title>Methanobacterium paludis sp. nov. and a novel strain of Methanobacterium lacus isolated from northern peatlands.</title>
        <authorList>
            <person name="Cadillo-Quiroz H."/>
            <person name="Brauer S.L."/>
            <person name="Goodson N."/>
            <person name="Yavitt J.B."/>
            <person name="Zinder S.H."/>
        </authorList>
    </citation>
    <scope>NUCLEOTIDE SEQUENCE [LARGE SCALE GENOMIC DNA]</scope>
    <source>
        <strain evidence="1 2">AL-21</strain>
    </source>
</reference>
<sequence length="141" mass="15793">MLEGTDKALIKIRAHHLLCLQGFQGYGYNKNFALGMKEILRVLKSDPSPNIQLVTEADEICGICPNLVDGVCVDCIKIKTMDLNVIETISLENNQIITFKNALQIIDKELSLESIKKICEGCVWMDKCLFFLNKIGSKVES</sequence>
<evidence type="ECO:0008006" key="3">
    <source>
        <dbReference type="Google" id="ProtNLM"/>
    </source>
</evidence>
<reference evidence="2" key="1">
    <citation type="submission" date="2011-02" db="EMBL/GenBank/DDBJ databases">
        <title>Complete sequence of Methanobacterium sp. AL-21.</title>
        <authorList>
            <consortium name="US DOE Joint Genome Institute"/>
            <person name="Lucas S."/>
            <person name="Copeland A."/>
            <person name="Lapidus A."/>
            <person name="Cheng J.-F."/>
            <person name="Goodwin L."/>
            <person name="Pitluck S."/>
            <person name="Chertkov O."/>
            <person name="Detter J.C."/>
            <person name="Han C."/>
            <person name="Tapia R."/>
            <person name="Land M."/>
            <person name="Hauser L."/>
            <person name="Kyrpides N."/>
            <person name="Ivanova N."/>
            <person name="Mikhailova N."/>
            <person name="Pagani I."/>
            <person name="Cadillo-Quiroz H."/>
            <person name="Imachi H."/>
            <person name="Zinder S."/>
            <person name="Liu W."/>
            <person name="Woyke T."/>
        </authorList>
    </citation>
    <scope>NUCLEOTIDE SEQUENCE [LARGE SCALE GENOMIC DNA]</scope>
    <source>
        <strain evidence="2">AL-21</strain>
    </source>
</reference>
<keyword evidence="2" id="KW-1185">Reference proteome</keyword>
<gene>
    <name evidence="1" type="ordered locus">Metbo_2325</name>
</gene>
<protein>
    <recommendedName>
        <fullName evidence="3">Iron-sulfur binding protein</fullName>
    </recommendedName>
</protein>
<dbReference type="EMBL" id="CP002551">
    <property type="protein sequence ID" value="ADZ10538.1"/>
    <property type="molecule type" value="Genomic_DNA"/>
</dbReference>
<dbReference type="Proteomes" id="UP000007490">
    <property type="component" value="Chromosome"/>
</dbReference>
<dbReference type="HOGENOM" id="CLU_129126_1_0_2"/>
<dbReference type="KEGG" id="mel:Metbo_2325"/>
<dbReference type="AlphaFoldDB" id="F0T631"/>
<dbReference type="InterPro" id="IPR009702">
    <property type="entry name" value="DUF1284"/>
</dbReference>
<dbReference type="STRING" id="877455.Metbo_2325"/>
<accession>F0T631</accession>
<organism evidence="1 2">
    <name type="scientific">Methanobacterium lacus (strain AL-21)</name>
    <dbReference type="NCBI Taxonomy" id="877455"/>
    <lineage>
        <taxon>Archaea</taxon>
        <taxon>Methanobacteriati</taxon>
        <taxon>Methanobacteriota</taxon>
        <taxon>Methanomada group</taxon>
        <taxon>Methanobacteria</taxon>
        <taxon>Methanobacteriales</taxon>
        <taxon>Methanobacteriaceae</taxon>
        <taxon>Methanobacterium</taxon>
    </lineage>
</organism>
<name>F0T631_METLA</name>
<dbReference type="Pfam" id="PF06935">
    <property type="entry name" value="DUF1284"/>
    <property type="match status" value="1"/>
</dbReference>
<evidence type="ECO:0000313" key="1">
    <source>
        <dbReference type="EMBL" id="ADZ10538.1"/>
    </source>
</evidence>
<dbReference type="eggNOG" id="arCOG04456">
    <property type="taxonomic scope" value="Archaea"/>
</dbReference>